<dbReference type="AlphaFoldDB" id="A0A2S0PFK3"/>
<keyword evidence="2" id="KW-1185">Reference proteome</keyword>
<evidence type="ECO:0000313" key="2">
    <source>
        <dbReference type="Proteomes" id="UP000244173"/>
    </source>
</evidence>
<name>A0A2S0PFK3_9NEIS</name>
<dbReference type="EMBL" id="CP028519">
    <property type="protein sequence ID" value="AVY96037.1"/>
    <property type="molecule type" value="Genomic_DNA"/>
</dbReference>
<dbReference type="KEGG" id="maer:DAI18_09155"/>
<protein>
    <submittedName>
        <fullName evidence="1">Histidine phosphatase family protein</fullName>
    </submittedName>
</protein>
<accession>A0A2S0PFK3</accession>
<dbReference type="Gene3D" id="3.40.50.1240">
    <property type="entry name" value="Phosphoglycerate mutase-like"/>
    <property type="match status" value="1"/>
</dbReference>
<proteinExistence type="predicted"/>
<sequence>MELVLWRHAEAEDGSPDLNRALTRRGQVQAASMAEWLRPRLPDRVRIFVSEARRSQQTAAHLGKHAQVLPELNPDQPWERVLSAIDWPECGESLVVVGHQPWIGQVASQLLTGTPTMLTIKKGAAWWFARRQRQGDGQILLRTVMMPSLLDG</sequence>
<reference evidence="1 2" key="1">
    <citation type="submission" date="2018-04" db="EMBL/GenBank/DDBJ databases">
        <title>Denitrifier Microvirgula.</title>
        <authorList>
            <person name="Anderson E."/>
            <person name="Jang J."/>
            <person name="Ishii S."/>
        </authorList>
    </citation>
    <scope>NUCLEOTIDE SEQUENCE [LARGE SCALE GENOMIC DNA]</scope>
    <source>
        <strain evidence="1 2">BE2.4</strain>
    </source>
</reference>
<gene>
    <name evidence="1" type="ORF">DAI18_09155</name>
</gene>
<evidence type="ECO:0000313" key="1">
    <source>
        <dbReference type="EMBL" id="AVY96037.1"/>
    </source>
</evidence>
<dbReference type="InterPro" id="IPR029033">
    <property type="entry name" value="His_PPase_superfam"/>
</dbReference>
<dbReference type="CDD" id="cd07040">
    <property type="entry name" value="HP"/>
    <property type="match status" value="1"/>
</dbReference>
<dbReference type="STRING" id="1122240.GCA_000620105_02566"/>
<dbReference type="SUPFAM" id="SSF53254">
    <property type="entry name" value="Phosphoglycerate mutase-like"/>
    <property type="match status" value="1"/>
</dbReference>
<dbReference type="Proteomes" id="UP000244173">
    <property type="component" value="Chromosome"/>
</dbReference>
<dbReference type="OrthoDB" id="9814783at2"/>
<organism evidence="1 2">
    <name type="scientific">Microvirgula aerodenitrificans</name>
    <dbReference type="NCBI Taxonomy" id="57480"/>
    <lineage>
        <taxon>Bacteria</taxon>
        <taxon>Pseudomonadati</taxon>
        <taxon>Pseudomonadota</taxon>
        <taxon>Betaproteobacteria</taxon>
        <taxon>Neisseriales</taxon>
        <taxon>Aquaspirillaceae</taxon>
        <taxon>Microvirgula</taxon>
    </lineage>
</organism>
<dbReference type="Pfam" id="PF00300">
    <property type="entry name" value="His_Phos_1"/>
    <property type="match status" value="1"/>
</dbReference>
<dbReference type="InterPro" id="IPR013078">
    <property type="entry name" value="His_Pase_superF_clade-1"/>
</dbReference>
<dbReference type="SMART" id="SM00855">
    <property type="entry name" value="PGAM"/>
    <property type="match status" value="1"/>
</dbReference>